<dbReference type="PANTHER" id="PTHR43155">
    <property type="entry name" value="CYCLIC DI-GMP PHOSPHODIESTERASE PA4108-RELATED"/>
    <property type="match status" value="1"/>
</dbReference>
<feature type="domain" description="HD" evidence="1">
    <location>
        <begin position="268"/>
        <end position="390"/>
    </location>
</feature>
<proteinExistence type="predicted"/>
<dbReference type="Proteomes" id="UP000238916">
    <property type="component" value="Unassembled WGS sequence"/>
</dbReference>
<reference evidence="4" key="1">
    <citation type="submission" date="2018-02" db="EMBL/GenBank/DDBJ databases">
        <authorList>
            <person name="Hausmann B."/>
        </authorList>
    </citation>
    <scope>NUCLEOTIDE SEQUENCE [LARGE SCALE GENOMIC DNA]</scope>
    <source>
        <strain evidence="4">Peat soil MAG SbF1</strain>
    </source>
</reference>
<evidence type="ECO:0000259" key="2">
    <source>
        <dbReference type="PROSITE" id="PS51832"/>
    </source>
</evidence>
<dbReference type="InterPro" id="IPR003607">
    <property type="entry name" value="HD/PDEase_dom"/>
</dbReference>
<gene>
    <name evidence="3" type="ORF">SBF1_1060008</name>
</gene>
<dbReference type="PANTHER" id="PTHR43155:SF1">
    <property type="entry name" value="3'3'-CGAMP-SPECIFIC PHOSPHODIESTERASE 1"/>
    <property type="match status" value="1"/>
</dbReference>
<name>A0A2U3JWL2_9FIRM</name>
<dbReference type="PROSITE" id="PS51832">
    <property type="entry name" value="HD_GYP"/>
    <property type="match status" value="1"/>
</dbReference>
<dbReference type="PROSITE" id="PS51831">
    <property type="entry name" value="HD"/>
    <property type="match status" value="1"/>
</dbReference>
<evidence type="ECO:0000259" key="1">
    <source>
        <dbReference type="PROSITE" id="PS51831"/>
    </source>
</evidence>
<dbReference type="Pfam" id="PF13487">
    <property type="entry name" value="HD_5"/>
    <property type="match status" value="1"/>
</dbReference>
<dbReference type="InterPro" id="IPR037522">
    <property type="entry name" value="HD_GYP_dom"/>
</dbReference>
<dbReference type="EMBL" id="OMOF01000009">
    <property type="protein sequence ID" value="SPF31822.1"/>
    <property type="molecule type" value="Genomic_DNA"/>
</dbReference>
<feature type="domain" description="HD-GYP" evidence="2">
    <location>
        <begin position="246"/>
        <end position="430"/>
    </location>
</feature>
<dbReference type="SMART" id="SM00471">
    <property type="entry name" value="HDc"/>
    <property type="match status" value="2"/>
</dbReference>
<organism evidence="3 4">
    <name type="scientific">Candidatus Desulfosporosinus infrequens</name>
    <dbReference type="NCBI Taxonomy" id="2043169"/>
    <lineage>
        <taxon>Bacteria</taxon>
        <taxon>Bacillati</taxon>
        <taxon>Bacillota</taxon>
        <taxon>Clostridia</taxon>
        <taxon>Eubacteriales</taxon>
        <taxon>Desulfitobacteriaceae</taxon>
        <taxon>Desulfosporosinus</taxon>
    </lineage>
</organism>
<dbReference type="CDD" id="cd00077">
    <property type="entry name" value="HDc"/>
    <property type="match status" value="2"/>
</dbReference>
<protein>
    <submittedName>
        <fullName evidence="3">Uncharacterized protein</fullName>
    </submittedName>
</protein>
<sequence length="430" mass="48474">MNWDLNDYGPRSGRSKAKLVEQELLEDAFYIRRMWSFSQALDLGLVDDEVEKGLQIALGQRHGERVAYIAMRLGRCLGFGKKDLVHLTVAGLLHDIGVLGCFREYHGDLRIMRKHCLEGALAVERFPAGAILASAIKYHHETPDPEYSVLHAPNIEVPLMARILSLADHVDVRLQRRQLKRHERDEILKWVVEETGTLFYPEVAAAFRQVARKEAFWLDIEQAQLLQIALGLLCGQWQLPATRELELGFTGDLAATFADLIDQKSEFTARHSRSVAEKVERMARGLGWEEKQLHEIFVAGLLHDLGKLSVPKKILDKPGPLDSHEIDIIRTHPYHTHRLLTEAGFPTQMVEWAAHHHERLDGKGYPFALAGTEINEGARLMAIVDIFSALTEDRPYRRAMTPGEALAQIELGAGVAVDAKLVNLAREILL</sequence>
<evidence type="ECO:0000313" key="3">
    <source>
        <dbReference type="EMBL" id="SPF31822.1"/>
    </source>
</evidence>
<dbReference type="Pfam" id="PF01966">
    <property type="entry name" value="HD"/>
    <property type="match status" value="1"/>
</dbReference>
<dbReference type="InterPro" id="IPR006674">
    <property type="entry name" value="HD_domain"/>
</dbReference>
<dbReference type="AlphaFoldDB" id="A0A2U3JWL2"/>
<dbReference type="SUPFAM" id="SSF109604">
    <property type="entry name" value="HD-domain/PDEase-like"/>
    <property type="match status" value="2"/>
</dbReference>
<dbReference type="NCBIfam" id="TIGR00277">
    <property type="entry name" value="HDIG"/>
    <property type="match status" value="1"/>
</dbReference>
<dbReference type="Gene3D" id="1.10.3210.10">
    <property type="entry name" value="Hypothetical protein af1432"/>
    <property type="match status" value="2"/>
</dbReference>
<accession>A0A2U3JWL2</accession>
<dbReference type="InterPro" id="IPR006675">
    <property type="entry name" value="HDIG_dom"/>
</dbReference>
<evidence type="ECO:0000313" key="4">
    <source>
        <dbReference type="Proteomes" id="UP000238916"/>
    </source>
</evidence>